<feature type="transmembrane region" description="Helical" evidence="1">
    <location>
        <begin position="107"/>
        <end position="132"/>
    </location>
</feature>
<dbReference type="PANTHER" id="PTHR23028:SF134">
    <property type="entry name" value="PUTATIVE (AFU_ORTHOLOGUE AFUA_4G08520)-RELATED"/>
    <property type="match status" value="1"/>
</dbReference>
<keyword evidence="4" id="KW-1185">Reference proteome</keyword>
<feature type="transmembrane region" description="Helical" evidence="1">
    <location>
        <begin position="44"/>
        <end position="66"/>
    </location>
</feature>
<feature type="transmembrane region" description="Helical" evidence="1">
    <location>
        <begin position="139"/>
        <end position="160"/>
    </location>
</feature>
<dbReference type="Proteomes" id="UP000774617">
    <property type="component" value="Unassembled WGS sequence"/>
</dbReference>
<dbReference type="InterPro" id="IPR002656">
    <property type="entry name" value="Acyl_transf_3_dom"/>
</dbReference>
<name>A0ABQ8G1H1_9PEZI</name>
<keyword evidence="1" id="KW-0472">Membrane</keyword>
<dbReference type="InterPro" id="IPR050879">
    <property type="entry name" value="Acyltransferase_3"/>
</dbReference>
<comment type="caution">
    <text evidence="3">The sequence shown here is derived from an EMBL/GenBank/DDBJ whole genome shotgun (WGS) entry which is preliminary data.</text>
</comment>
<dbReference type="EMBL" id="JAGTJR010000027">
    <property type="protein sequence ID" value="KAH7042125.1"/>
    <property type="molecule type" value="Genomic_DNA"/>
</dbReference>
<keyword evidence="1" id="KW-1133">Transmembrane helix</keyword>
<protein>
    <recommendedName>
        <fullName evidence="2">Acyltransferase 3 domain-containing protein</fullName>
    </recommendedName>
</protein>
<feature type="domain" description="Acyltransferase 3" evidence="2">
    <location>
        <begin position="3"/>
        <end position="312"/>
    </location>
</feature>
<evidence type="ECO:0000256" key="1">
    <source>
        <dbReference type="SAM" id="Phobius"/>
    </source>
</evidence>
<gene>
    <name evidence="3" type="ORF">B0J12DRAFT_674734</name>
</gene>
<dbReference type="Pfam" id="PF01757">
    <property type="entry name" value="Acyl_transf_3"/>
    <property type="match status" value="1"/>
</dbReference>
<reference evidence="3 4" key="1">
    <citation type="journal article" date="2021" name="Nat. Commun.">
        <title>Genetic determinants of endophytism in the Arabidopsis root mycobiome.</title>
        <authorList>
            <person name="Mesny F."/>
            <person name="Miyauchi S."/>
            <person name="Thiergart T."/>
            <person name="Pickel B."/>
            <person name="Atanasova L."/>
            <person name="Karlsson M."/>
            <person name="Huettel B."/>
            <person name="Barry K.W."/>
            <person name="Haridas S."/>
            <person name="Chen C."/>
            <person name="Bauer D."/>
            <person name="Andreopoulos W."/>
            <person name="Pangilinan J."/>
            <person name="LaButti K."/>
            <person name="Riley R."/>
            <person name="Lipzen A."/>
            <person name="Clum A."/>
            <person name="Drula E."/>
            <person name="Henrissat B."/>
            <person name="Kohler A."/>
            <person name="Grigoriev I.V."/>
            <person name="Martin F.M."/>
            <person name="Hacquard S."/>
        </authorList>
    </citation>
    <scope>NUCLEOTIDE SEQUENCE [LARGE SCALE GENOMIC DNA]</scope>
    <source>
        <strain evidence="3 4">MPI-SDFR-AT-0080</strain>
    </source>
</reference>
<sequence length="345" mass="38616">MPPVFFVISGYCACHSAMRLRDAQGPPAMVNRLSRSAFRRGLRLYLPVFFMATLSQLLFFFGLYNWNWTEVTLQPWHAPLAHLKYLVTYLFEIANPMDVTQNPGLNLQYWVIPVEYAGSLTVYTTCLALAGAKRTVRPILLALLILPFIYRGSFLTYTFLAGHLIAELDLVRAHGTGSQRRGLSHRATTALLLASLYFLSLPDNYPATPGYAFLDALTPPRWGAVAQHNWRALAACLFVYALSSDVRLQALPSATLPQYLGSISWEVYLCHMMVYRLWRSPLMDFVMSRFEYATTRGLGWGVVVSGVVAATAVQGCASGLKRVNAWLMRCARLWEGWALEAAEGA</sequence>
<dbReference type="PANTHER" id="PTHR23028">
    <property type="entry name" value="ACETYLTRANSFERASE"/>
    <property type="match status" value="1"/>
</dbReference>
<keyword evidence="1" id="KW-0812">Transmembrane</keyword>
<accession>A0ABQ8G1H1</accession>
<proteinExistence type="predicted"/>
<evidence type="ECO:0000313" key="3">
    <source>
        <dbReference type="EMBL" id="KAH7042125.1"/>
    </source>
</evidence>
<evidence type="ECO:0000259" key="2">
    <source>
        <dbReference type="Pfam" id="PF01757"/>
    </source>
</evidence>
<evidence type="ECO:0000313" key="4">
    <source>
        <dbReference type="Proteomes" id="UP000774617"/>
    </source>
</evidence>
<organism evidence="3 4">
    <name type="scientific">Macrophomina phaseolina</name>
    <dbReference type="NCBI Taxonomy" id="35725"/>
    <lineage>
        <taxon>Eukaryota</taxon>
        <taxon>Fungi</taxon>
        <taxon>Dikarya</taxon>
        <taxon>Ascomycota</taxon>
        <taxon>Pezizomycotina</taxon>
        <taxon>Dothideomycetes</taxon>
        <taxon>Dothideomycetes incertae sedis</taxon>
        <taxon>Botryosphaeriales</taxon>
        <taxon>Botryosphaeriaceae</taxon>
        <taxon>Macrophomina</taxon>
    </lineage>
</organism>